<evidence type="ECO:0000313" key="1">
    <source>
        <dbReference type="Ensembl" id="ENSHBUP00000025838.1"/>
    </source>
</evidence>
<dbReference type="STRING" id="8153.ENSHBUP00000025838"/>
<dbReference type="GO" id="GO:0051879">
    <property type="term" value="F:Hsp90 protein binding"/>
    <property type="evidence" value="ECO:0007669"/>
    <property type="project" value="TreeGrafter"/>
</dbReference>
<sequence length="280" mass="31542">MSMRRKTELNAEGFTVKATLKNAVVVGPRASRVFHECPAKPSTFRKYYERGELPIAVKHENRGNSIAWKVDVETLDYHHYLPLFFDGLTETAFPYELFARQGIHDMLDRGGPKILPVIPQLIMPIRNALNTRNHQVMCTTVKVLQHLVMSADKVGEALVPYFRQILTVFNLFKNKRTSKIKFEREREALANPIHNHQQRKSYYDSGAVKLCPLVNRPPQSVPCACLHPCSLSSFSSPQPSSSCPSLSAKQNWLSLGAIIHLHPPPPPTPDALAAWLVSDK</sequence>
<dbReference type="PANTHER" id="PTHR21207">
    <property type="entry name" value="PARKIN COREGULATED GENE PROTEIN PARK2 COREGULATED"/>
    <property type="match status" value="1"/>
</dbReference>
<dbReference type="InterPro" id="IPR019399">
    <property type="entry name" value="Parkin_co-regulated_protein"/>
</dbReference>
<keyword evidence="2" id="KW-1185">Reference proteome</keyword>
<accession>A0A3Q2WI21</accession>
<dbReference type="GeneTree" id="ENSGT00940000157330"/>
<dbReference type="Ensembl" id="ENSHBUT00000004951.1">
    <property type="protein sequence ID" value="ENSHBUP00000025838.1"/>
    <property type="gene ID" value="ENSHBUG00000008089.1"/>
</dbReference>
<dbReference type="GO" id="GO:0031982">
    <property type="term" value="C:vesicle"/>
    <property type="evidence" value="ECO:0007669"/>
    <property type="project" value="TreeGrafter"/>
</dbReference>
<dbReference type="GO" id="GO:0030544">
    <property type="term" value="F:Hsp70 protein binding"/>
    <property type="evidence" value="ECO:0007669"/>
    <property type="project" value="TreeGrafter"/>
</dbReference>
<dbReference type="Pfam" id="PF10274">
    <property type="entry name" value="ParcG"/>
    <property type="match status" value="1"/>
</dbReference>
<reference evidence="1" key="2">
    <citation type="submission" date="2025-09" db="UniProtKB">
        <authorList>
            <consortium name="Ensembl"/>
        </authorList>
    </citation>
    <scope>IDENTIFICATION</scope>
</reference>
<evidence type="ECO:0000313" key="2">
    <source>
        <dbReference type="Proteomes" id="UP000264840"/>
    </source>
</evidence>
<proteinExistence type="predicted"/>
<name>A0A3Q2WI21_HAPBU</name>
<dbReference type="AlphaFoldDB" id="A0A3Q2WI21"/>
<reference evidence="1" key="1">
    <citation type="submission" date="2025-08" db="UniProtKB">
        <authorList>
            <consortium name="Ensembl"/>
        </authorList>
    </citation>
    <scope>IDENTIFICATION</scope>
</reference>
<organism evidence="1 2">
    <name type="scientific">Haplochromis burtoni</name>
    <name type="common">Burton's mouthbrooder</name>
    <name type="synonym">Chromis burtoni</name>
    <dbReference type="NCBI Taxonomy" id="8153"/>
    <lineage>
        <taxon>Eukaryota</taxon>
        <taxon>Metazoa</taxon>
        <taxon>Chordata</taxon>
        <taxon>Craniata</taxon>
        <taxon>Vertebrata</taxon>
        <taxon>Euteleostomi</taxon>
        <taxon>Actinopterygii</taxon>
        <taxon>Neopterygii</taxon>
        <taxon>Teleostei</taxon>
        <taxon>Neoteleostei</taxon>
        <taxon>Acanthomorphata</taxon>
        <taxon>Ovalentaria</taxon>
        <taxon>Cichlomorphae</taxon>
        <taxon>Cichliformes</taxon>
        <taxon>Cichlidae</taxon>
        <taxon>African cichlids</taxon>
        <taxon>Pseudocrenilabrinae</taxon>
        <taxon>Haplochromini</taxon>
        <taxon>Haplochromis</taxon>
    </lineage>
</organism>
<dbReference type="Proteomes" id="UP000264840">
    <property type="component" value="Unplaced"/>
</dbReference>
<dbReference type="PANTHER" id="PTHR21207:SF2">
    <property type="entry name" value="PARKIN COREGULATED GENE PROTEIN"/>
    <property type="match status" value="1"/>
</dbReference>
<protein>
    <submittedName>
        <fullName evidence="1">PARK2 co-regulated</fullName>
    </submittedName>
</protein>
<dbReference type="GO" id="GO:0005829">
    <property type="term" value="C:cytosol"/>
    <property type="evidence" value="ECO:0007669"/>
    <property type="project" value="TreeGrafter"/>
</dbReference>
<dbReference type="GO" id="GO:0043005">
    <property type="term" value="C:neuron projection"/>
    <property type="evidence" value="ECO:0007669"/>
    <property type="project" value="TreeGrafter"/>
</dbReference>